<dbReference type="PANTHER" id="PTHR33116">
    <property type="entry name" value="REVERSE TRANSCRIPTASE ZINC-BINDING DOMAIN-CONTAINING PROTEIN-RELATED-RELATED"/>
    <property type="match status" value="1"/>
</dbReference>
<sequence length="1412" mass="160343">MELFTNDELWFGISDHDVVRVCLLLVATIFFMGRETRYNIPDNVLQLVDDLPVWNSYLLGEASPEKMTRYNLYGFVWAVKVRFERPHKPVFSFSTGKVKISGQGQLIPGHGTSKGHTRSYANAVNGIPSSANPGSLISSSPALVLDDNCLIERDFSKYVMGRVKDVHSISNIMSILHDEDDDSVQGDLHNSNQTVLSEEEEEEFNYSKVEGVLKTIYEVNSISDQGYIREPDKQISEDPFGIYNILHKNQPHGEIKAPSSSLSHPPGFTPVALAAKTGNVHSNKVVNEIPASMNSPLIDVEVVNSPQEVHMEVPKGSIGQSVDSKGGSVLGVLEEVIRVGQAIGFSMEGCEKDIEAIIGNQGDDVGETILMGDFNEVRSREEWRGSVFNPSGARVFNYFIDSLGLVDVKLEGYSFTRSHPSATKISKLDRFLVSDGVISLFPSISAICLDRHLSDHRPILLRDVQVDFGPTLFRFFHSWFCYEGFDEMVEQSWRAFSHSDRNAMIRFKKKLQDLKIIIRQWIKVKRDQLSRRCGLIGQLHDIKKKEAADYFQKSKKRSQLAIRGVFVDGLWENDPMVVKEAFHNHFASWFKMPTFSGIKINFPFPDRLSPDHASDIERDVSRDEIREAVWNCGENKSPGPDGYTFEFFKKYWGFIGLIFVKRLITSSQKGLFLRVSAFVSERQILDGPFIINEFLHWCKRKHEKAMFFKVDFAKAYDSVRLDYLIDVLGAFRFRSKWCQWIRGTFCFAKASILVNGSPSNEFNFHCGLKQGDPLASLLFILVMESLHLSISRMVEAGLFKGIRLNSSLSLSHLFYADDALIIGVGVSRSATEAAASSIGCSIIDKQFHYLGIMGGGNTSRHKAWEEVVLKIRSRLSKWKAKTLSIGAPKGVLKKMESLRNKFFIGVDHSDQKITWIAWDKVLASKLKSGLRVSSFFALNRALLFKWIWRFISQDGSLWFHVMQALYGSNINLHSTHITSNWCSILREMHLLKVKGFDFMSLCSKKVGDCNNTSFWFDIWKGESNLHDTFPRMFALETDKQSTVAAKIAQVDGSFRRPVRGGLEQDQFNKLISSIDSVSLSSSQDRWVCNASGDGSFRVKDIRNLIDDLILPSWSEPTRWVKFIPIKINIFVWRARRDCLPTRYNLVRRGVFIDSNACPICDAYEEDIHHILFQCDLAQAVLRRICRWWDLDWQIWSLFANWNDWFSAIKLATNIKSLLEDDYDEADNSYIMDKEDVLGESDAIKETIGIIDKRKGESDSGVSDVFHQELAYKKHQFIGEGSAYIYEESQEKYSVSQLLQLASNEKSGTAFDCTQLEVDNPIDWSFPNFNEPFSQSQICGSVGYDDMLALDDMMVNKENISNTKLDETVVDCATVQATPPPNAIEEHKYHPTDNVEVQELHPPPKPASLIYNF</sequence>
<feature type="domain" description="Reverse transcriptase" evidence="1">
    <location>
        <begin position="674"/>
        <end position="825"/>
    </location>
</feature>
<evidence type="ECO:0000259" key="2">
    <source>
        <dbReference type="Pfam" id="PF13966"/>
    </source>
</evidence>
<comment type="caution">
    <text evidence="3">The sequence shown here is derived from an EMBL/GenBank/DDBJ whole genome shotgun (WGS) entry which is preliminary data.</text>
</comment>
<keyword evidence="3" id="KW-0548">Nucleotidyltransferase</keyword>
<dbReference type="EMBL" id="BKCJ010069482">
    <property type="protein sequence ID" value="GEW69158.1"/>
    <property type="molecule type" value="Genomic_DNA"/>
</dbReference>
<dbReference type="InterPro" id="IPR036691">
    <property type="entry name" value="Endo/exonu/phosph_ase_sf"/>
</dbReference>
<proteinExistence type="predicted"/>
<accession>A0A699GX42</accession>
<evidence type="ECO:0000259" key="1">
    <source>
        <dbReference type="Pfam" id="PF00078"/>
    </source>
</evidence>
<dbReference type="Pfam" id="PF13966">
    <property type="entry name" value="zf-RVT"/>
    <property type="match status" value="1"/>
</dbReference>
<dbReference type="InterPro" id="IPR000477">
    <property type="entry name" value="RT_dom"/>
</dbReference>
<dbReference type="PANTHER" id="PTHR33116:SF79">
    <property type="entry name" value="REVERSE TRANSCRIPTASE DOMAIN, ZINC FINGER, CCHC-TYPE-RELATED"/>
    <property type="match status" value="1"/>
</dbReference>
<organism evidence="3">
    <name type="scientific">Tanacetum cinerariifolium</name>
    <name type="common">Dalmatian daisy</name>
    <name type="synonym">Chrysanthemum cinerariifolium</name>
    <dbReference type="NCBI Taxonomy" id="118510"/>
    <lineage>
        <taxon>Eukaryota</taxon>
        <taxon>Viridiplantae</taxon>
        <taxon>Streptophyta</taxon>
        <taxon>Embryophyta</taxon>
        <taxon>Tracheophyta</taxon>
        <taxon>Spermatophyta</taxon>
        <taxon>Magnoliopsida</taxon>
        <taxon>eudicotyledons</taxon>
        <taxon>Gunneridae</taxon>
        <taxon>Pentapetalae</taxon>
        <taxon>asterids</taxon>
        <taxon>campanulids</taxon>
        <taxon>Asterales</taxon>
        <taxon>Asteraceae</taxon>
        <taxon>Asteroideae</taxon>
        <taxon>Anthemideae</taxon>
        <taxon>Anthemidinae</taxon>
        <taxon>Tanacetum</taxon>
    </lineage>
</organism>
<keyword evidence="3" id="KW-0808">Transferase</keyword>
<reference evidence="3" key="1">
    <citation type="journal article" date="2019" name="Sci. Rep.">
        <title>Draft genome of Tanacetum cinerariifolium, the natural source of mosquito coil.</title>
        <authorList>
            <person name="Yamashiro T."/>
            <person name="Shiraishi A."/>
            <person name="Satake H."/>
            <person name="Nakayama K."/>
        </authorList>
    </citation>
    <scope>NUCLEOTIDE SEQUENCE</scope>
</reference>
<dbReference type="InterPro" id="IPR026960">
    <property type="entry name" value="RVT-Znf"/>
</dbReference>
<keyword evidence="3" id="KW-0695">RNA-directed DNA polymerase</keyword>
<evidence type="ECO:0000313" key="3">
    <source>
        <dbReference type="EMBL" id="GEW69158.1"/>
    </source>
</evidence>
<dbReference type="SUPFAM" id="SSF56219">
    <property type="entry name" value="DNase I-like"/>
    <property type="match status" value="1"/>
</dbReference>
<name>A0A699GX42_TANCI</name>
<dbReference type="GO" id="GO:0003964">
    <property type="term" value="F:RNA-directed DNA polymerase activity"/>
    <property type="evidence" value="ECO:0007669"/>
    <property type="project" value="UniProtKB-KW"/>
</dbReference>
<dbReference type="Pfam" id="PF00078">
    <property type="entry name" value="RVT_1"/>
    <property type="match status" value="1"/>
</dbReference>
<gene>
    <name evidence="3" type="ORF">Tci_241134</name>
</gene>
<dbReference type="Gene3D" id="3.60.10.10">
    <property type="entry name" value="Endonuclease/exonuclease/phosphatase"/>
    <property type="match status" value="1"/>
</dbReference>
<protein>
    <submittedName>
        <fullName evidence="3">RNA-directed DNA polymerase, eukaryota, reverse transcriptase zinc-binding domain protein</fullName>
    </submittedName>
</protein>
<feature type="domain" description="Reverse transcriptase zinc-binding" evidence="2">
    <location>
        <begin position="1115"/>
        <end position="1179"/>
    </location>
</feature>